<dbReference type="OrthoDB" id="197155at2759"/>
<proteinExistence type="predicted"/>
<dbReference type="Proteomes" id="UP000031737">
    <property type="component" value="Unassembled WGS sequence"/>
</dbReference>
<gene>
    <name evidence="2" type="ORF">TRSC58_01636</name>
</gene>
<dbReference type="GO" id="GO:0016020">
    <property type="term" value="C:membrane"/>
    <property type="evidence" value="ECO:0007669"/>
    <property type="project" value="TreeGrafter"/>
</dbReference>
<name>A0A061J5E0_TRYRA</name>
<comment type="caution">
    <text evidence="2">The sequence shown here is derived from an EMBL/GenBank/DDBJ whole genome shotgun (WGS) entry which is preliminary data.</text>
</comment>
<dbReference type="GO" id="GO:0005811">
    <property type="term" value="C:lipid droplet"/>
    <property type="evidence" value="ECO:0007669"/>
    <property type="project" value="TreeGrafter"/>
</dbReference>
<dbReference type="VEuPathDB" id="TriTrypDB:TRSC58_01636"/>
<evidence type="ECO:0000313" key="2">
    <source>
        <dbReference type="EMBL" id="ESL10628.1"/>
    </source>
</evidence>
<feature type="transmembrane region" description="Helical" evidence="1">
    <location>
        <begin position="78"/>
        <end position="99"/>
    </location>
</feature>
<accession>A0A061J5E0</accession>
<dbReference type="PANTHER" id="PTHR12406:SF7">
    <property type="entry name" value="PATATIN-LIKE PHOSPHOLIPASE DOMAIN-CONTAINING PROTEIN 4"/>
    <property type="match status" value="1"/>
</dbReference>
<dbReference type="GO" id="GO:0004806">
    <property type="term" value="F:triacylglycerol lipase activity"/>
    <property type="evidence" value="ECO:0007669"/>
    <property type="project" value="TreeGrafter"/>
</dbReference>
<evidence type="ECO:0000256" key="1">
    <source>
        <dbReference type="SAM" id="Phobius"/>
    </source>
</evidence>
<dbReference type="InterPro" id="IPR033562">
    <property type="entry name" value="PLPL"/>
</dbReference>
<dbReference type="SUPFAM" id="SSF52151">
    <property type="entry name" value="FabD/lysophospholipase-like"/>
    <property type="match status" value="1"/>
</dbReference>
<organism evidence="2 3">
    <name type="scientific">Trypanosoma rangeli SC58</name>
    <dbReference type="NCBI Taxonomy" id="429131"/>
    <lineage>
        <taxon>Eukaryota</taxon>
        <taxon>Discoba</taxon>
        <taxon>Euglenozoa</taxon>
        <taxon>Kinetoplastea</taxon>
        <taxon>Metakinetoplastina</taxon>
        <taxon>Trypanosomatida</taxon>
        <taxon>Trypanosomatidae</taxon>
        <taxon>Trypanosoma</taxon>
        <taxon>Herpetosoma</taxon>
    </lineage>
</organism>
<dbReference type="AlphaFoldDB" id="A0A061J5E0"/>
<reference evidence="2 3" key="1">
    <citation type="submission" date="2013-07" db="EMBL/GenBank/DDBJ databases">
        <authorList>
            <person name="Stoco P.H."/>
            <person name="Wagner G."/>
            <person name="Gerber A."/>
            <person name="Zaha A."/>
            <person name="Thompson C."/>
            <person name="Bartholomeu D.C."/>
            <person name="Luckemeyer D.D."/>
            <person name="Bahia D."/>
            <person name="Loreto E."/>
            <person name="Prestes E.B."/>
            <person name="Lima F.M."/>
            <person name="Rodrigues-Luiz G."/>
            <person name="Vallejo G.A."/>
            <person name="Filho J.F."/>
            <person name="Monteiro K.M."/>
            <person name="Tyler K.M."/>
            <person name="de Almeida L.G."/>
            <person name="Ortiz M.F."/>
            <person name="Siervo M.A."/>
            <person name="de Moraes M.H."/>
            <person name="Cunha O.L."/>
            <person name="Mendonca-Neto R."/>
            <person name="Silva R."/>
            <person name="Teixeira S.M."/>
            <person name="Murta S.M."/>
            <person name="Sincero T.C."/>
            <person name="Mendes T.A."/>
            <person name="Urmenyi T.P."/>
            <person name="Silva V.G."/>
            <person name="da Rocha W.D."/>
            <person name="Andersson B."/>
            <person name="Romanha A.J."/>
            <person name="Steindel M."/>
            <person name="de Vasconcelos A.T."/>
            <person name="Grisard E.C."/>
        </authorList>
    </citation>
    <scope>NUCLEOTIDE SEQUENCE [LARGE SCALE GENOMIC DNA]</scope>
    <source>
        <strain evidence="2 3">SC58</strain>
    </source>
</reference>
<dbReference type="EMBL" id="AUPL01001636">
    <property type="protein sequence ID" value="ESL10628.1"/>
    <property type="molecule type" value="Genomic_DNA"/>
</dbReference>
<sequence>MYGVTWMREGSQSVEKETVAYIQRACTHAHKRTVNKNGEEEKQSVARIMAPTDPKEWVKKVRSKTPVLLEVGKPAPKAVLSFGGCGFLVTYALGVALYLQQEKPEFLAHSFLLGAGTGVIPALALACGSKAVNIEKVRDAIVNNRFLVTDEEKRVEVLTECINKLLPRNAVELVNGRLALTIGFSNRDPGYMRQTKENVHFGHHIAQWTDVNDLAQCIMAATAPNTEKPMIFRDADNVMRGTMMSLSSELDQYCRHIYVHGYAGYPYNRHQSRHNIFFGRHGFLANTHFSYWRQVWLAFAPNIGGAARRDELLEAYDSGYNDARRYERWEEDPYHFAKADRSPSDDFNFRQLRANLFGGKKAAERFEL</sequence>
<protein>
    <recommendedName>
        <fullName evidence="4">PNPLA domain-containing protein</fullName>
    </recommendedName>
</protein>
<keyword evidence="3" id="KW-1185">Reference proteome</keyword>
<evidence type="ECO:0008006" key="4">
    <source>
        <dbReference type="Google" id="ProtNLM"/>
    </source>
</evidence>
<dbReference type="GO" id="GO:0019433">
    <property type="term" value="P:triglyceride catabolic process"/>
    <property type="evidence" value="ECO:0007669"/>
    <property type="project" value="TreeGrafter"/>
</dbReference>
<keyword evidence="1" id="KW-0812">Transmembrane</keyword>
<keyword evidence="1" id="KW-1133">Transmembrane helix</keyword>
<dbReference type="GO" id="GO:0055088">
    <property type="term" value="P:lipid homeostasis"/>
    <property type="evidence" value="ECO:0007669"/>
    <property type="project" value="TreeGrafter"/>
</dbReference>
<dbReference type="GO" id="GO:0005737">
    <property type="term" value="C:cytoplasm"/>
    <property type="evidence" value="ECO:0007669"/>
    <property type="project" value="TreeGrafter"/>
</dbReference>
<feature type="transmembrane region" description="Helical" evidence="1">
    <location>
        <begin position="106"/>
        <end position="126"/>
    </location>
</feature>
<dbReference type="InterPro" id="IPR016035">
    <property type="entry name" value="Acyl_Trfase/lysoPLipase"/>
</dbReference>
<evidence type="ECO:0000313" key="3">
    <source>
        <dbReference type="Proteomes" id="UP000031737"/>
    </source>
</evidence>
<keyword evidence="1" id="KW-0472">Membrane</keyword>
<dbReference type="PANTHER" id="PTHR12406">
    <property type="entry name" value="CALCIUM-INDEPENDENT PHOSPHOLIPASE A2 IPLA2 -RELATED"/>
    <property type="match status" value="1"/>
</dbReference>